<keyword evidence="11" id="KW-0436">Ligase</keyword>
<comment type="caution">
    <text evidence="11">The sequence shown here is derived from an EMBL/GenBank/DDBJ whole genome shotgun (WGS) entry which is preliminary data.</text>
</comment>
<evidence type="ECO:0000256" key="9">
    <source>
        <dbReference type="SAM" id="MobiDB-lite"/>
    </source>
</evidence>
<dbReference type="CDD" id="cd15669">
    <property type="entry name" value="ePHD_PHF7_G2E3_like"/>
    <property type="match status" value="1"/>
</dbReference>
<keyword evidence="8" id="KW-0539">Nucleus</keyword>
<feature type="non-terminal residue" evidence="11">
    <location>
        <position position="1"/>
    </location>
</feature>
<evidence type="ECO:0000256" key="8">
    <source>
        <dbReference type="ARBA" id="ARBA00023242"/>
    </source>
</evidence>
<proteinExistence type="predicted"/>
<dbReference type="SUPFAM" id="SSF57903">
    <property type="entry name" value="FYVE/PHD zinc finger"/>
    <property type="match status" value="1"/>
</dbReference>
<dbReference type="Pfam" id="PF26054">
    <property type="entry name" value="PHD_G2E3"/>
    <property type="match status" value="1"/>
</dbReference>
<dbReference type="PROSITE" id="PS51805">
    <property type="entry name" value="EPHD"/>
    <property type="match status" value="1"/>
</dbReference>
<dbReference type="PANTHER" id="PTHR12420">
    <property type="entry name" value="PHD FINGER PROTEIN"/>
    <property type="match status" value="1"/>
</dbReference>
<dbReference type="SMART" id="SM00249">
    <property type="entry name" value="PHD"/>
    <property type="match status" value="3"/>
</dbReference>
<organism evidence="11 12">
    <name type="scientific">Acromyrmex insinuator</name>
    <dbReference type="NCBI Taxonomy" id="230686"/>
    <lineage>
        <taxon>Eukaryota</taxon>
        <taxon>Metazoa</taxon>
        <taxon>Ecdysozoa</taxon>
        <taxon>Arthropoda</taxon>
        <taxon>Hexapoda</taxon>
        <taxon>Insecta</taxon>
        <taxon>Pterygota</taxon>
        <taxon>Neoptera</taxon>
        <taxon>Endopterygota</taxon>
        <taxon>Hymenoptera</taxon>
        <taxon>Apocrita</taxon>
        <taxon>Aculeata</taxon>
        <taxon>Formicoidea</taxon>
        <taxon>Formicidae</taxon>
        <taxon>Myrmicinae</taxon>
        <taxon>Acromyrmex</taxon>
    </lineage>
</organism>
<dbReference type="InterPro" id="IPR059102">
    <property type="entry name" value="PHD_PHF7/G2E3-like"/>
</dbReference>
<dbReference type="GO" id="GO:0008270">
    <property type="term" value="F:zinc ion binding"/>
    <property type="evidence" value="ECO:0007669"/>
    <property type="project" value="UniProtKB-KW"/>
</dbReference>
<keyword evidence="5" id="KW-0863">Zinc-finger</keyword>
<dbReference type="Gene3D" id="3.30.40.10">
    <property type="entry name" value="Zinc/RING finger domain, C3HC4 (zinc finger)"/>
    <property type="match status" value="2"/>
</dbReference>
<feature type="domain" description="PHD-type" evidence="10">
    <location>
        <begin position="14"/>
        <end position="129"/>
    </location>
</feature>
<evidence type="ECO:0000256" key="2">
    <source>
        <dbReference type="ARBA" id="ARBA00004906"/>
    </source>
</evidence>
<dbReference type="CDD" id="cd15496">
    <property type="entry name" value="PHD_PHF7_G2E3_like"/>
    <property type="match status" value="1"/>
</dbReference>
<evidence type="ECO:0000256" key="6">
    <source>
        <dbReference type="ARBA" id="ARBA00022786"/>
    </source>
</evidence>
<keyword evidence="7" id="KW-0862">Zinc</keyword>
<dbReference type="Pfam" id="PF13771">
    <property type="entry name" value="zf-HC5HC2H"/>
    <property type="match status" value="1"/>
</dbReference>
<reference evidence="11" key="1">
    <citation type="submission" date="2020-02" db="EMBL/GenBank/DDBJ databases">
        <title>Relaxed selection underlies rapid genomic changes in the transitions from sociality to social parasitism in ants.</title>
        <authorList>
            <person name="Bi X."/>
        </authorList>
    </citation>
    <scope>NUCLEOTIDE SEQUENCE</scope>
    <source>
        <strain evidence="11">BGI-DK2013a</strain>
        <tissue evidence="11">Whole body</tissue>
    </source>
</reference>
<evidence type="ECO:0000256" key="5">
    <source>
        <dbReference type="ARBA" id="ARBA00022771"/>
    </source>
</evidence>
<keyword evidence="3" id="KW-0808">Transferase</keyword>
<dbReference type="GO" id="GO:0016874">
    <property type="term" value="F:ligase activity"/>
    <property type="evidence" value="ECO:0007669"/>
    <property type="project" value="UniProtKB-KW"/>
</dbReference>
<name>A0A836EZN0_9HYME</name>
<dbReference type="PANTHER" id="PTHR12420:SF42">
    <property type="entry name" value="G2_M PHASE-SPECIFIC E3 UBIQUITIN-PROTEIN LIGASE"/>
    <property type="match status" value="1"/>
</dbReference>
<dbReference type="InterPro" id="IPR042013">
    <property type="entry name" value="PHF7/G2E3_ePHD"/>
</dbReference>
<dbReference type="Proteomes" id="UP000667349">
    <property type="component" value="Unassembled WGS sequence"/>
</dbReference>
<sequence length="1393" mass="157053">MSSKNRSSSSKVHPPVCSFCNLAEDNELEYGKIYEHNGIATHYYCLLLSSNMEQKGNDDEGILGFLAEDIQKELRRGKRLVCSYCKKQGATLGCCNVRCKRIFHFPCGMKAGSLHQFFGEFRSYCINHRPKQKIDEQVLKQAAAVDVMCYICYDKVNTNDFVKTLWAPCCKKDAWFHRICVQVNLNMASYYFFNMNTDLYIQDSLIFQQLALSAGYFFKCPLCNNKKDFQKSMLEYGIFVPSQDASWELEPNAFEELLYRHDQCDAPKCLCPKGRKYTSTNAKWELALCRTCGSQGIHMSCGQLKWANPVWECEECTSILSNDRVKLGNSSAIGSTSQNKDSDSDLNSDSDSDSDSDLDSDTDISVGTDFPMPCALTDSSSTSSLESILDNINLRPGPRSFKLQQQMIKLGQWLDLTSTVLEKNIAAIETSTKDESLSKNEFLSKNDDEKKEPLISEESKESKENILQRESKEDSFQKEKQLHLQGKNKEDSPRKEKQLPSKNDEKSQPIQMKTDVIIIESDDDDVELISLTQKTNLSPVHMKQLTQFGSLCLPSTSTSKKLNATVGSKSQSIATIDLLEKDYIHLSKPIASERETSKKNECTISKDQIDVLTSQESTLDLITSNDVKTDTEKTSETSFMNIKITNVVSLPPEVFENVPDVICDNITLHANTTNTSPLSINEKLEQLVTSVSSKRSMHEANNINNCKKIKRNNFDERLFETCSRVGTTVSDRNETNNTQNDAKNSTNNIDRQQSERTSANKFIPLLSKNSANNLSSQHNYIQIKANDVQHMNQILSNLEGNAVHVNLNQRNENRVTQANTTEFVTFTKNNPVLLPIGSYYLQQIPNPNFTAIDQNDRRNETNLYGIPSNSVILPRVKDNITVLNNSTVLSNPLLVNQPVMTNVTAPILSDKRIVTVNQQEAASRKDVPTSTSSIEDISTNKTTHKKNCDGDAGTRPAETESTNNKKADPSNYSHSVFDKQTVARQRSSATCSVFPQITNNHTTCHRPGLIPRYVNLQDLKFRVCASNNIEMILYDTFSVNISMKNLKESKRLADVAASRETKKMSTIASREASCSSDINNITTERHFCSLKNENFLINDKMYIAHSRDDAKENLNPIRSKILSHNDTLDNVNTTTNIEQYSAMNNCFKNENDSETCLVSSDTNVSVLNRTICNTNVDTIVPLISNQGSRISLETVQQHKQASIHSIISVHTEEKSRAQLFFKETNRIVHSSSSVDFDLNVNMNKNIEKISQNDITVLSQHTDEIDNDHTDDSPTSQNGLKHLNSMNVKSKINNQNVTRVSNIAKFNEHSILSKQIDACNSKKFIQCIAFQENTVRRNGETRIKNNEFCLKVSIDLCKIQNLIDSKPELFKNPKHANDQWHTHTNRLSGLDNYV</sequence>
<dbReference type="InterPro" id="IPR013083">
    <property type="entry name" value="Znf_RING/FYVE/PHD"/>
</dbReference>
<protein>
    <submittedName>
        <fullName evidence="11">G2E3 ligase</fullName>
    </submittedName>
</protein>
<dbReference type="GO" id="GO:0005634">
    <property type="term" value="C:nucleus"/>
    <property type="evidence" value="ECO:0007669"/>
    <property type="project" value="UniProtKB-SubCell"/>
</dbReference>
<dbReference type="InterPro" id="IPR011011">
    <property type="entry name" value="Znf_FYVE_PHD"/>
</dbReference>
<evidence type="ECO:0000313" key="11">
    <source>
        <dbReference type="EMBL" id="KAG5315047.1"/>
    </source>
</evidence>
<evidence type="ECO:0000256" key="3">
    <source>
        <dbReference type="ARBA" id="ARBA00022679"/>
    </source>
</evidence>
<feature type="compositionally biased region" description="Acidic residues" evidence="9">
    <location>
        <begin position="344"/>
        <end position="362"/>
    </location>
</feature>
<keyword evidence="6" id="KW-0833">Ubl conjugation pathway</keyword>
<evidence type="ECO:0000259" key="10">
    <source>
        <dbReference type="PROSITE" id="PS51805"/>
    </source>
</evidence>
<evidence type="ECO:0000256" key="4">
    <source>
        <dbReference type="ARBA" id="ARBA00022723"/>
    </source>
</evidence>
<dbReference type="InterPro" id="IPR051188">
    <property type="entry name" value="PHD-type_Zinc_Finger"/>
</dbReference>
<feature type="compositionally biased region" description="Basic and acidic residues" evidence="9">
    <location>
        <begin position="431"/>
        <end position="507"/>
    </location>
</feature>
<feature type="region of interest" description="Disordered" evidence="9">
    <location>
        <begin position="729"/>
        <end position="755"/>
    </location>
</feature>
<dbReference type="InterPro" id="IPR001965">
    <property type="entry name" value="Znf_PHD"/>
</dbReference>
<accession>A0A836EZN0</accession>
<feature type="region of interest" description="Disordered" evidence="9">
    <location>
        <begin position="918"/>
        <end position="973"/>
    </location>
</feature>
<comment type="subcellular location">
    <subcellularLocation>
        <location evidence="1">Nucleus</location>
    </subcellularLocation>
</comment>
<dbReference type="InterPro" id="IPR034732">
    <property type="entry name" value="EPHD"/>
</dbReference>
<evidence type="ECO:0000256" key="7">
    <source>
        <dbReference type="ARBA" id="ARBA00022833"/>
    </source>
</evidence>
<keyword evidence="12" id="KW-1185">Reference proteome</keyword>
<feature type="compositionally biased region" description="Polar residues" evidence="9">
    <location>
        <begin position="928"/>
        <end position="941"/>
    </location>
</feature>
<comment type="pathway">
    <text evidence="2">Protein modification; protein ubiquitination.</text>
</comment>
<feature type="non-terminal residue" evidence="11">
    <location>
        <position position="1393"/>
    </location>
</feature>
<dbReference type="GO" id="GO:0016740">
    <property type="term" value="F:transferase activity"/>
    <property type="evidence" value="ECO:0007669"/>
    <property type="project" value="UniProtKB-KW"/>
</dbReference>
<evidence type="ECO:0000313" key="12">
    <source>
        <dbReference type="Proteomes" id="UP000667349"/>
    </source>
</evidence>
<keyword evidence="4" id="KW-0479">Metal-binding</keyword>
<feature type="region of interest" description="Disordered" evidence="9">
    <location>
        <begin position="331"/>
        <end position="364"/>
    </location>
</feature>
<gene>
    <name evidence="11" type="primary">G2e3</name>
    <name evidence="11" type="ORF">G6Z75_0013228</name>
</gene>
<evidence type="ECO:0000256" key="1">
    <source>
        <dbReference type="ARBA" id="ARBA00004123"/>
    </source>
</evidence>
<feature type="region of interest" description="Disordered" evidence="9">
    <location>
        <begin position="431"/>
        <end position="512"/>
    </location>
</feature>
<dbReference type="EMBL" id="JAANHZ010000131">
    <property type="protein sequence ID" value="KAG5315047.1"/>
    <property type="molecule type" value="Genomic_DNA"/>
</dbReference>